<reference evidence="4" key="1">
    <citation type="submission" date="2016-11" db="UniProtKB">
        <authorList>
            <consortium name="WormBaseParasite"/>
        </authorList>
    </citation>
    <scope>IDENTIFICATION</scope>
</reference>
<dbReference type="Proteomes" id="UP000095287">
    <property type="component" value="Unplaced"/>
</dbReference>
<feature type="transmembrane region" description="Helical" evidence="1">
    <location>
        <begin position="133"/>
        <end position="158"/>
    </location>
</feature>
<proteinExistence type="predicted"/>
<dbReference type="AlphaFoldDB" id="A0A1I7Z855"/>
<feature type="chain" id="PRO_5009313116" evidence="2">
    <location>
        <begin position="17"/>
        <end position="174"/>
    </location>
</feature>
<feature type="transmembrane region" description="Helical" evidence="1">
    <location>
        <begin position="54"/>
        <end position="83"/>
    </location>
</feature>
<protein>
    <submittedName>
        <fullName evidence="4">G_PROTEIN_RECEP_F1_2 domain-containing protein</fullName>
    </submittedName>
</protein>
<organism evidence="3 4">
    <name type="scientific">Steinernema glaseri</name>
    <dbReference type="NCBI Taxonomy" id="37863"/>
    <lineage>
        <taxon>Eukaryota</taxon>
        <taxon>Metazoa</taxon>
        <taxon>Ecdysozoa</taxon>
        <taxon>Nematoda</taxon>
        <taxon>Chromadorea</taxon>
        <taxon>Rhabditida</taxon>
        <taxon>Tylenchina</taxon>
        <taxon>Panagrolaimomorpha</taxon>
        <taxon>Strongyloidoidea</taxon>
        <taxon>Steinernematidae</taxon>
        <taxon>Steinernema</taxon>
    </lineage>
</organism>
<keyword evidence="2" id="KW-0732">Signal</keyword>
<keyword evidence="3" id="KW-1185">Reference proteome</keyword>
<evidence type="ECO:0000313" key="3">
    <source>
        <dbReference type="Proteomes" id="UP000095287"/>
    </source>
</evidence>
<keyword evidence="1" id="KW-1133">Transmembrane helix</keyword>
<keyword evidence="1" id="KW-0472">Membrane</keyword>
<sequence length="174" mass="19021">MLSLLWVVLSSALSLGQLLVLLQSDWIVHGPLSQGLFAVCYQEPARDCQLRLSPFAVLILGLNVLGALLLLVSTVFVAPFVCFSSRARPVDLGSNAQMLAVVLTGISVIAVPFDLGDVLCSPNQLLQSTHCRIGWPYALSCIFALVAMCCPVLAKLIADQRKSYSFMHRKEWFL</sequence>
<accession>A0A1I7Z855</accession>
<evidence type="ECO:0000313" key="4">
    <source>
        <dbReference type="WBParaSite" id="L893_g23561.t1"/>
    </source>
</evidence>
<feature type="transmembrane region" description="Helical" evidence="1">
    <location>
        <begin position="95"/>
        <end position="113"/>
    </location>
</feature>
<name>A0A1I7Z855_9BILA</name>
<evidence type="ECO:0000256" key="1">
    <source>
        <dbReference type="SAM" id="Phobius"/>
    </source>
</evidence>
<feature type="signal peptide" evidence="2">
    <location>
        <begin position="1"/>
        <end position="16"/>
    </location>
</feature>
<evidence type="ECO:0000256" key="2">
    <source>
        <dbReference type="SAM" id="SignalP"/>
    </source>
</evidence>
<keyword evidence="1" id="KW-0812">Transmembrane</keyword>
<dbReference type="WBParaSite" id="L893_g23561.t1">
    <property type="protein sequence ID" value="L893_g23561.t1"/>
    <property type="gene ID" value="L893_g23561"/>
</dbReference>